<dbReference type="CDD" id="cd14079">
    <property type="entry name" value="STKc_AMPK_alpha"/>
    <property type="match status" value="1"/>
</dbReference>
<feature type="binding site" evidence="10">
    <location>
        <position position="38"/>
    </location>
    <ligand>
        <name>ATP</name>
        <dbReference type="ChEBI" id="CHEBI:30616"/>
    </ligand>
</feature>
<organism evidence="13 14">
    <name type="scientific">Coemansia asiatica</name>
    <dbReference type="NCBI Taxonomy" id="1052880"/>
    <lineage>
        <taxon>Eukaryota</taxon>
        <taxon>Fungi</taxon>
        <taxon>Fungi incertae sedis</taxon>
        <taxon>Zoopagomycota</taxon>
        <taxon>Kickxellomycotina</taxon>
        <taxon>Kickxellomycetes</taxon>
        <taxon>Kickxellales</taxon>
        <taxon>Kickxellaceae</taxon>
        <taxon>Coemansia</taxon>
    </lineage>
</organism>
<comment type="similarity">
    <text evidence="1">Belongs to the protein kinase superfamily. CAMK Ser/Thr protein kinase family. SNF1 subfamily.</text>
</comment>
<keyword evidence="6 13" id="KW-0418">Kinase</keyword>
<evidence type="ECO:0000313" key="14">
    <source>
        <dbReference type="Proteomes" id="UP001145021"/>
    </source>
</evidence>
<dbReference type="PROSITE" id="PS00108">
    <property type="entry name" value="PROTEIN_KINASE_ST"/>
    <property type="match status" value="1"/>
</dbReference>
<dbReference type="PANTHER" id="PTHR24346">
    <property type="entry name" value="MAP/MICROTUBULE AFFINITY-REGULATING KINASE"/>
    <property type="match status" value="1"/>
</dbReference>
<dbReference type="SUPFAM" id="SSF56112">
    <property type="entry name" value="Protein kinase-like (PK-like)"/>
    <property type="match status" value="1"/>
</dbReference>
<evidence type="ECO:0000256" key="3">
    <source>
        <dbReference type="ARBA" id="ARBA00022527"/>
    </source>
</evidence>
<feature type="compositionally biased region" description="Low complexity" evidence="11">
    <location>
        <begin position="353"/>
        <end position="362"/>
    </location>
</feature>
<dbReference type="PROSITE" id="PS50011">
    <property type="entry name" value="PROTEIN_KINASE_DOM"/>
    <property type="match status" value="1"/>
</dbReference>
<dbReference type="FunFam" id="1.10.510.10:FF:000544">
    <property type="entry name" value="Non-specific serine/threonine protein kinase"/>
    <property type="match status" value="1"/>
</dbReference>
<dbReference type="Pfam" id="PF00069">
    <property type="entry name" value="Pkinase"/>
    <property type="match status" value="1"/>
</dbReference>
<dbReference type="InterPro" id="IPR008271">
    <property type="entry name" value="Ser/Thr_kinase_AS"/>
</dbReference>
<keyword evidence="5 10" id="KW-0547">Nucleotide-binding</keyword>
<gene>
    <name evidence="13" type="primary">SNF1</name>
    <name evidence="13" type="ORF">LPJ64_005493</name>
</gene>
<evidence type="ECO:0000259" key="12">
    <source>
        <dbReference type="PROSITE" id="PS50011"/>
    </source>
</evidence>
<dbReference type="PANTHER" id="PTHR24346:SF110">
    <property type="entry name" value="NON-SPECIFIC SERINE_THREONINE PROTEIN KINASE"/>
    <property type="match status" value="1"/>
</dbReference>
<evidence type="ECO:0000256" key="5">
    <source>
        <dbReference type="ARBA" id="ARBA00022741"/>
    </source>
</evidence>
<feature type="region of interest" description="Disordered" evidence="11">
    <location>
        <begin position="353"/>
        <end position="399"/>
    </location>
</feature>
<name>A0A9W7XG01_9FUNG</name>
<evidence type="ECO:0000256" key="11">
    <source>
        <dbReference type="SAM" id="MobiDB-lite"/>
    </source>
</evidence>
<dbReference type="CDD" id="cd12122">
    <property type="entry name" value="AMPKA_C"/>
    <property type="match status" value="1"/>
</dbReference>
<dbReference type="Gene3D" id="1.10.510.10">
    <property type="entry name" value="Transferase(Phosphotransferase) domain 1"/>
    <property type="match status" value="1"/>
</dbReference>
<dbReference type="InterPro" id="IPR028375">
    <property type="entry name" value="KA1/Ssp2_C"/>
</dbReference>
<accession>A0A9W7XG01</accession>
<proteinExistence type="inferred from homology"/>
<dbReference type="EC" id="2.7.11.1" evidence="2"/>
<keyword evidence="14" id="KW-1185">Reference proteome</keyword>
<dbReference type="Proteomes" id="UP001145021">
    <property type="component" value="Unassembled WGS sequence"/>
</dbReference>
<dbReference type="SMART" id="SM00220">
    <property type="entry name" value="S_TKc"/>
    <property type="match status" value="1"/>
</dbReference>
<reference evidence="13" key="1">
    <citation type="submission" date="2022-07" db="EMBL/GenBank/DDBJ databases">
        <title>Phylogenomic reconstructions and comparative analyses of Kickxellomycotina fungi.</title>
        <authorList>
            <person name="Reynolds N.K."/>
            <person name="Stajich J.E."/>
            <person name="Barry K."/>
            <person name="Grigoriev I.V."/>
            <person name="Crous P."/>
            <person name="Smith M.E."/>
        </authorList>
    </citation>
    <scope>NUCLEOTIDE SEQUENCE</scope>
    <source>
        <strain evidence="13">NBRC 105413</strain>
    </source>
</reference>
<dbReference type="PROSITE" id="PS00107">
    <property type="entry name" value="PROTEIN_KINASE_ATP"/>
    <property type="match status" value="1"/>
</dbReference>
<evidence type="ECO:0000256" key="7">
    <source>
        <dbReference type="ARBA" id="ARBA00022840"/>
    </source>
</evidence>
<dbReference type="GO" id="GO:0005524">
    <property type="term" value="F:ATP binding"/>
    <property type="evidence" value="ECO:0007669"/>
    <property type="project" value="UniProtKB-UniRule"/>
</dbReference>
<comment type="caution">
    <text evidence="13">The sequence shown here is derived from an EMBL/GenBank/DDBJ whole genome shotgun (WGS) entry which is preliminary data.</text>
</comment>
<dbReference type="Pfam" id="PF16579">
    <property type="entry name" value="AdenylateSensor"/>
    <property type="match status" value="1"/>
</dbReference>
<sequence length="992" mass="105764">MSKQKIGNYTVLQTLGVGSFGKVKLAVHSQTGHKVALKIIGRSKLAHSDMIGRVNREIQYLKMLRHPHIIKLYEVITTPTDIIMVIEYAGGELFNYIVERGRMNERDGRRFFQQIVSAVEYCHRRNIVHRDLKPENVLLDPYDNVKVADFGLSNIMKDGEFLQTSCGSPNYAAPEVINGKLYAGPEVDAWSCGVILYVMLCGRLPFDDDHIPALFKKITSGVFTMPGYLSQGARAILSGLLQVDPLKRMTLAQVRQQPWFVTDLPEYLKPLPESTDIECLAKLDESIIRELERQLEMDRAVLITQLRQRGTNPAKVAYQLTLDNRHMLEQSRNSNKQGIRSFALASSPPAAFQLSSSTMSSSPMVVDDKDSARESDDDDSHTPSSIAILGSSLPRSPGHTLESQMYKMRLRGPNANANSSAGTGTGTGAGSGPQAAAPRVSSPLASAGQQPSKPPPGPSTLAQHALGAAPGSSSSGTQSSPSRTPSNYFRASLPPLAGTPSSPNQSNSSSIASLAHASLKAPPTSSNPYSYRSESSSGSPIPPNAIANNIAASGIVPSPLAPRTKDIEMADANSDTNSEAPQRRPTVMRKRAKLTRTRWHFGIRSRSPPSDVMAEVYRALQQLDMKWKHFNPYHLRARYIPPGATVEDAVKIDLQLYKLDSRDNYLVDFKAVIPQPRALEDGIDGSGGGSTTTYRAGENTLISPLPPFIQAARRRLSAAVSPSQMRPGSVYTDNSNAMLVDGEQPMISEPRSLDDQFLDSSYPIQLPAELPTSQNSAFAVAAATNDRSDMLPAPDSLPAKTVQRRFGGASPPMAPLSANGALQGFDSDDSSNAMGIPIPGAVSASKPRAMDIPKSKLSASTPNTNQNTNAIQAANAAAAAAAANLGHVVGSASSPSSNMQFIGGTPRSQGRAPGSYMPGSVVGRVSLARTDVSLTADGVGAGSGSNRQSQERVVNIFPFFDVCCKLITELAVPSANTAAAAAAAASGGAPAS</sequence>
<feature type="region of interest" description="Disordered" evidence="11">
    <location>
        <begin position="412"/>
        <end position="544"/>
    </location>
</feature>
<comment type="catalytic activity">
    <reaction evidence="8">
        <text>L-threonyl-[protein] + ATP = O-phospho-L-threonyl-[protein] + ADP + H(+)</text>
        <dbReference type="Rhea" id="RHEA:46608"/>
        <dbReference type="Rhea" id="RHEA-COMP:11060"/>
        <dbReference type="Rhea" id="RHEA-COMP:11605"/>
        <dbReference type="ChEBI" id="CHEBI:15378"/>
        <dbReference type="ChEBI" id="CHEBI:30013"/>
        <dbReference type="ChEBI" id="CHEBI:30616"/>
        <dbReference type="ChEBI" id="CHEBI:61977"/>
        <dbReference type="ChEBI" id="CHEBI:456216"/>
        <dbReference type="EC" id="2.7.11.1"/>
    </reaction>
</comment>
<evidence type="ECO:0000256" key="9">
    <source>
        <dbReference type="ARBA" id="ARBA00048679"/>
    </source>
</evidence>
<evidence type="ECO:0000256" key="4">
    <source>
        <dbReference type="ARBA" id="ARBA00022679"/>
    </source>
</evidence>
<comment type="catalytic activity">
    <reaction evidence="9">
        <text>L-seryl-[protein] + ATP = O-phospho-L-seryl-[protein] + ADP + H(+)</text>
        <dbReference type="Rhea" id="RHEA:17989"/>
        <dbReference type="Rhea" id="RHEA-COMP:9863"/>
        <dbReference type="Rhea" id="RHEA-COMP:11604"/>
        <dbReference type="ChEBI" id="CHEBI:15378"/>
        <dbReference type="ChEBI" id="CHEBI:29999"/>
        <dbReference type="ChEBI" id="CHEBI:30616"/>
        <dbReference type="ChEBI" id="CHEBI:83421"/>
        <dbReference type="ChEBI" id="CHEBI:456216"/>
        <dbReference type="EC" id="2.7.11.1"/>
    </reaction>
</comment>
<keyword evidence="3" id="KW-0723">Serine/threonine-protein kinase</keyword>
<dbReference type="GO" id="GO:0004674">
    <property type="term" value="F:protein serine/threonine kinase activity"/>
    <property type="evidence" value="ECO:0007669"/>
    <property type="project" value="UniProtKB-KW"/>
</dbReference>
<feature type="compositionally biased region" description="Low complexity" evidence="11">
    <location>
        <begin position="500"/>
        <end position="544"/>
    </location>
</feature>
<dbReference type="SUPFAM" id="SSF103243">
    <property type="entry name" value="KA1-like"/>
    <property type="match status" value="1"/>
</dbReference>
<dbReference type="InterPro" id="IPR017441">
    <property type="entry name" value="Protein_kinase_ATP_BS"/>
</dbReference>
<feature type="compositionally biased region" description="Low complexity" evidence="11">
    <location>
        <begin position="467"/>
        <end position="486"/>
    </location>
</feature>
<evidence type="ECO:0000313" key="13">
    <source>
        <dbReference type="EMBL" id="KAJ1642680.1"/>
    </source>
</evidence>
<evidence type="ECO:0000256" key="6">
    <source>
        <dbReference type="ARBA" id="ARBA00022777"/>
    </source>
</evidence>
<keyword evidence="7 10" id="KW-0067">ATP-binding</keyword>
<dbReference type="EMBL" id="JANBOH010000356">
    <property type="protein sequence ID" value="KAJ1642680.1"/>
    <property type="molecule type" value="Genomic_DNA"/>
</dbReference>
<dbReference type="GO" id="GO:0035556">
    <property type="term" value="P:intracellular signal transduction"/>
    <property type="evidence" value="ECO:0007669"/>
    <property type="project" value="TreeGrafter"/>
</dbReference>
<dbReference type="InterPro" id="IPR032270">
    <property type="entry name" value="AMPK_C"/>
</dbReference>
<dbReference type="GO" id="GO:0005737">
    <property type="term" value="C:cytoplasm"/>
    <property type="evidence" value="ECO:0007669"/>
    <property type="project" value="TreeGrafter"/>
</dbReference>
<evidence type="ECO:0000256" key="1">
    <source>
        <dbReference type="ARBA" id="ARBA00006234"/>
    </source>
</evidence>
<dbReference type="Gene3D" id="3.30.310.80">
    <property type="entry name" value="Kinase associated domain 1, KA1"/>
    <property type="match status" value="1"/>
</dbReference>
<feature type="domain" description="Protein kinase" evidence="12">
    <location>
        <begin position="9"/>
        <end position="260"/>
    </location>
</feature>
<protein>
    <recommendedName>
        <fullName evidence="2">non-specific serine/threonine protein kinase</fullName>
        <ecNumber evidence="2">2.7.11.1</ecNumber>
    </recommendedName>
</protein>
<feature type="compositionally biased region" description="Low complexity" evidence="11">
    <location>
        <begin position="412"/>
        <end position="422"/>
    </location>
</feature>
<dbReference type="InterPro" id="IPR011009">
    <property type="entry name" value="Kinase-like_dom_sf"/>
</dbReference>
<evidence type="ECO:0000256" key="2">
    <source>
        <dbReference type="ARBA" id="ARBA00012513"/>
    </source>
</evidence>
<dbReference type="FunFam" id="3.30.200.20:FF:000236">
    <property type="entry name" value="Non-specific serine/threonine protein kinase"/>
    <property type="match status" value="1"/>
</dbReference>
<evidence type="ECO:0000256" key="8">
    <source>
        <dbReference type="ARBA" id="ARBA00047899"/>
    </source>
</evidence>
<evidence type="ECO:0000256" key="10">
    <source>
        <dbReference type="PROSITE-ProRule" id="PRU10141"/>
    </source>
</evidence>
<dbReference type="AlphaFoldDB" id="A0A9W7XG01"/>
<keyword evidence="4 13" id="KW-0808">Transferase</keyword>
<dbReference type="InterPro" id="IPR000719">
    <property type="entry name" value="Prot_kinase_dom"/>
</dbReference>